<accession>A0A411YHR1</accession>
<keyword evidence="1" id="KW-0732">Signal</keyword>
<evidence type="ECO:0008006" key="4">
    <source>
        <dbReference type="Google" id="ProtNLM"/>
    </source>
</evidence>
<dbReference type="AlphaFoldDB" id="A0A411YHR1"/>
<evidence type="ECO:0000313" key="2">
    <source>
        <dbReference type="EMBL" id="QBI20780.1"/>
    </source>
</evidence>
<dbReference type="EMBL" id="CP036402">
    <property type="protein sequence ID" value="QBI20780.1"/>
    <property type="molecule type" value="Genomic_DNA"/>
</dbReference>
<sequence>MLAVGGSLLVTAGLAGLMVAGPTAFAEDTGVTANAEVASTISIAADEAAFTLADVPGETASNTSGLTVQTNNEGGYNVAVEADVPALEGESAENTDDIPIGTLEVQDGEETYASMSDTESVTVHGQTERSAEGGDTVTASYQMEMPFVNADTYSGDLTFTATAN</sequence>
<dbReference type="KEGG" id="erz:ER308_15215"/>
<protein>
    <recommendedName>
        <fullName evidence="4">WxL domain-containing protein</fullName>
    </recommendedName>
</protein>
<keyword evidence="3" id="KW-1185">Reference proteome</keyword>
<dbReference type="RefSeq" id="WP_131155773.1">
    <property type="nucleotide sequence ID" value="NZ_CP036402.1"/>
</dbReference>
<dbReference type="Proteomes" id="UP000291469">
    <property type="component" value="Chromosome"/>
</dbReference>
<reference evidence="2 3" key="1">
    <citation type="submission" date="2019-01" db="EMBL/GenBank/DDBJ databases">
        <title>Egibacter rhizosphaerae EGI 80759T.</title>
        <authorList>
            <person name="Chen D.-D."/>
            <person name="Tian Y."/>
            <person name="Jiao J.-Y."/>
            <person name="Zhang X.-T."/>
            <person name="Zhang Y.-G."/>
            <person name="Zhang Y."/>
            <person name="Xiao M."/>
            <person name="Shu W.-S."/>
            <person name="Li W.-J."/>
        </authorList>
    </citation>
    <scope>NUCLEOTIDE SEQUENCE [LARGE SCALE GENOMIC DNA]</scope>
    <source>
        <strain evidence="2 3">EGI 80759</strain>
    </source>
</reference>
<feature type="chain" id="PRO_5019306435" description="WxL domain-containing protein" evidence="1">
    <location>
        <begin position="27"/>
        <end position="164"/>
    </location>
</feature>
<organism evidence="2 3">
    <name type="scientific">Egibacter rhizosphaerae</name>
    <dbReference type="NCBI Taxonomy" id="1670831"/>
    <lineage>
        <taxon>Bacteria</taxon>
        <taxon>Bacillati</taxon>
        <taxon>Actinomycetota</taxon>
        <taxon>Nitriliruptoria</taxon>
        <taxon>Egibacterales</taxon>
        <taxon>Egibacteraceae</taxon>
        <taxon>Egibacter</taxon>
    </lineage>
</organism>
<name>A0A411YHR1_9ACTN</name>
<evidence type="ECO:0000313" key="3">
    <source>
        <dbReference type="Proteomes" id="UP000291469"/>
    </source>
</evidence>
<proteinExistence type="predicted"/>
<evidence type="ECO:0000256" key="1">
    <source>
        <dbReference type="SAM" id="SignalP"/>
    </source>
</evidence>
<gene>
    <name evidence="2" type="ORF">ER308_15215</name>
</gene>
<feature type="signal peptide" evidence="1">
    <location>
        <begin position="1"/>
        <end position="26"/>
    </location>
</feature>